<dbReference type="PANTHER" id="PTHR43775">
    <property type="entry name" value="FATTY ACID SYNTHASE"/>
    <property type="match status" value="1"/>
</dbReference>
<sequence>MTSNSLYEIHKNDRRITFGLIFFASSEAPQSGDKYRLVMESAKFADQHDFSSIWIPERHFTKEGWLYPNPAVLQAAIARETKQIGLRAGSVVLPLHNPIRVAEEWAMVDNLSGGRVGLSFASGWHPNDFALAPDNYANRNEIMYQGIETVRKIWRGETVQATGGDGKQVELHVYPRPIQSELPIWVTAAGNPKTFAGAGEIGANLLTHMYNQSVEELAEKIRIYRDARAKHGYDPATGQVSVMLHTFIGADLQTVREQVHEPFVNYLKGASHLFGAIAYSRGQKVDLASLSEQDFNEYLEFVLDRLISAQRVLFGTPESCLNLVAQLQEAGVNEVACQLDFGLDVDVALNSMVYLDQLRQRSEAELVGKQPVSPWVVMHEQTDPATKPTNGNGAQQPVEDQQNDTLEAVQQRCREEVAVPAFYDRLSERGIQLADSFQGIERLWRRDGEALGRVRIPAVFEQDADLYQIHPTLLDASLQVLIAALPDALFADDGALYLPTGLGSFQLHQRPGKQVWSHALLKTKQADDLFEGDVRILDEHGQVLIEVEGMQLQRSVPAGATTSTKQSVEQSKELADWLYELRWEPATIEASQRLSRERVGKWLLFMDNAGVGYRLAEILMNQGASCFEVVSGKNFQVLGNRQYQVNPARPEDLQRVVKLVQEADRTPLRGVVHLWSLDTTPVEQTGAASLVEDQELSTGSALSTLQAVIHHANTAEPPRVWLVSQGAQAVSEDAASLAVVQSPLWGLGRTSAMEHPELWGGLVDLDPKAAVDDSAAQLLSVVADQSGEDQVAFRQGERYVARMVRSQNWTQQHVTLRPDASYLITGGFWGLGFEIARWLGQKGARHLVLMGRTEVPPRSEWDRVESGSRLARLIAGIRELERTGIQVYCATVDVTDERDLRAFIQNFARQGHPPIRGVMHAASVWQDAQRQSLVRPLANLDATALEEVFRPKVVGSWLLHKLLDKSKLDFFVSFSSGASLFGSAAQGNYAAAGAFLDALAHYQRAQGVPAISIDWGAISEIGFGGTPEGQRVHEYWESHGIQRITPRHVLAALNLLIPQQIAQIGVIKLDWHLLQEFFPQIAHLPLVSHLVAVSGSDNVQATVTTHAGSAIVPEILAAETSSRLSLLETYLCEQVGNVLRVPASRLDIEQPLTTLGLDSLMAIELKNRIELDLKVRIPIVTFLQGPSIAQFAGQVLEQIVATAAPVPATSEAPVSVQSRQHDGGVALISREKAEQLLTQVDELTDEEVNALLGQIMQEEHQHSGNGKEIVGDGGQAVGKSGGIDSQEAARLLGQLDQLSDEHIDSLLSQIVQEEE</sequence>
<dbReference type="GO" id="GO:0006633">
    <property type="term" value="P:fatty acid biosynthetic process"/>
    <property type="evidence" value="ECO:0007669"/>
    <property type="project" value="TreeGrafter"/>
</dbReference>
<dbReference type="GO" id="GO:0071770">
    <property type="term" value="P:DIM/DIP cell wall layer assembly"/>
    <property type="evidence" value="ECO:0007669"/>
    <property type="project" value="TreeGrafter"/>
</dbReference>
<dbReference type="EMBL" id="BNJK01000001">
    <property type="protein sequence ID" value="GHO91984.1"/>
    <property type="molecule type" value="Genomic_DNA"/>
</dbReference>
<feature type="region of interest" description="N-terminal hotdog fold" evidence="3">
    <location>
        <begin position="245"/>
        <end position="390"/>
    </location>
</feature>
<gene>
    <name evidence="7" type="ORF">KSF_020320</name>
</gene>
<dbReference type="GO" id="GO:0004312">
    <property type="term" value="F:fatty acid synthase activity"/>
    <property type="evidence" value="ECO:0007669"/>
    <property type="project" value="TreeGrafter"/>
</dbReference>
<dbReference type="SUPFAM" id="SSF47336">
    <property type="entry name" value="ACP-like"/>
    <property type="match status" value="1"/>
</dbReference>
<dbReference type="InterPro" id="IPR050091">
    <property type="entry name" value="PKS_NRPS_Biosynth_Enz"/>
</dbReference>
<dbReference type="NCBIfam" id="TIGR04020">
    <property type="entry name" value="seco_metab_LLM"/>
    <property type="match status" value="1"/>
</dbReference>
<dbReference type="InterPro" id="IPR011251">
    <property type="entry name" value="Luciferase-like_dom"/>
</dbReference>
<dbReference type="InterPro" id="IPR020806">
    <property type="entry name" value="PKS_PP-bd"/>
</dbReference>
<evidence type="ECO:0000313" key="8">
    <source>
        <dbReference type="Proteomes" id="UP000597444"/>
    </source>
</evidence>
<dbReference type="Pfam" id="PF08659">
    <property type="entry name" value="KR"/>
    <property type="match status" value="1"/>
</dbReference>
<dbReference type="GO" id="GO:0031177">
    <property type="term" value="F:phosphopantetheine binding"/>
    <property type="evidence" value="ECO:0007669"/>
    <property type="project" value="InterPro"/>
</dbReference>
<evidence type="ECO:0008006" key="9">
    <source>
        <dbReference type="Google" id="ProtNLM"/>
    </source>
</evidence>
<dbReference type="Pfam" id="PF00296">
    <property type="entry name" value="Bac_luciferase"/>
    <property type="match status" value="1"/>
</dbReference>
<dbReference type="GO" id="GO:0005737">
    <property type="term" value="C:cytoplasm"/>
    <property type="evidence" value="ECO:0007669"/>
    <property type="project" value="TreeGrafter"/>
</dbReference>
<comment type="caution">
    <text evidence="3">Lacks conserved residue(s) required for the propagation of feature annotation.</text>
</comment>
<dbReference type="InterPro" id="IPR049490">
    <property type="entry name" value="C883_1060-like_KR_N"/>
</dbReference>
<evidence type="ECO:0000313" key="7">
    <source>
        <dbReference type="EMBL" id="GHO91984.1"/>
    </source>
</evidence>
<evidence type="ECO:0000256" key="3">
    <source>
        <dbReference type="PROSITE-ProRule" id="PRU01363"/>
    </source>
</evidence>
<dbReference type="SUPFAM" id="SSF51735">
    <property type="entry name" value="NAD(P)-binding Rossmann-fold domains"/>
    <property type="match status" value="2"/>
</dbReference>
<dbReference type="Pfam" id="PF21394">
    <property type="entry name" value="Beta-ketacyl_N"/>
    <property type="match status" value="1"/>
</dbReference>
<evidence type="ECO:0000256" key="2">
    <source>
        <dbReference type="ARBA" id="ARBA00022553"/>
    </source>
</evidence>
<dbReference type="InterPro" id="IPR013968">
    <property type="entry name" value="PKS_KR"/>
</dbReference>
<feature type="region of interest" description="C-terminal hotdog fold" evidence="3">
    <location>
        <begin position="414"/>
        <end position="561"/>
    </location>
</feature>
<dbReference type="GO" id="GO:0016705">
    <property type="term" value="F:oxidoreductase activity, acting on paired donors, with incorporation or reduction of molecular oxygen"/>
    <property type="evidence" value="ECO:0007669"/>
    <property type="project" value="InterPro"/>
</dbReference>
<dbReference type="GO" id="GO:0005886">
    <property type="term" value="C:plasma membrane"/>
    <property type="evidence" value="ECO:0007669"/>
    <property type="project" value="TreeGrafter"/>
</dbReference>
<name>A0A8J3IIH0_9CHLR</name>
<dbReference type="InterPro" id="IPR009081">
    <property type="entry name" value="PP-bd_ACP"/>
</dbReference>
<dbReference type="CDD" id="cd08955">
    <property type="entry name" value="KR_2_FAS_SDR_x"/>
    <property type="match status" value="1"/>
</dbReference>
<accession>A0A8J3IIH0</accession>
<organism evidence="7 8">
    <name type="scientific">Reticulibacter mediterranei</name>
    <dbReference type="NCBI Taxonomy" id="2778369"/>
    <lineage>
        <taxon>Bacteria</taxon>
        <taxon>Bacillati</taxon>
        <taxon>Chloroflexota</taxon>
        <taxon>Ktedonobacteria</taxon>
        <taxon>Ktedonobacterales</taxon>
        <taxon>Reticulibacteraceae</taxon>
        <taxon>Reticulibacter</taxon>
    </lineage>
</organism>
<comment type="caution">
    <text evidence="7">The sequence shown here is derived from an EMBL/GenBank/DDBJ whole genome shotgun (WGS) entry which is preliminary data.</text>
</comment>
<dbReference type="Pfam" id="PF00550">
    <property type="entry name" value="PP-binding"/>
    <property type="match status" value="1"/>
</dbReference>
<dbReference type="PANTHER" id="PTHR43775:SF37">
    <property type="entry name" value="SI:DKEY-61P9.11"/>
    <property type="match status" value="1"/>
</dbReference>
<dbReference type="InterPro" id="IPR024011">
    <property type="entry name" value="Biosynth_lucif-like_mOase_dom"/>
</dbReference>
<dbReference type="SMART" id="SM00823">
    <property type="entry name" value="PKS_PP"/>
    <property type="match status" value="1"/>
</dbReference>
<keyword evidence="2" id="KW-0597">Phosphoprotein</keyword>
<dbReference type="Gene3D" id="3.40.50.720">
    <property type="entry name" value="NAD(P)-binding Rossmann-like Domain"/>
    <property type="match status" value="1"/>
</dbReference>
<feature type="compositionally biased region" description="Gly residues" evidence="4">
    <location>
        <begin position="1271"/>
        <end position="1281"/>
    </location>
</feature>
<feature type="domain" description="Carrier" evidence="5">
    <location>
        <begin position="1122"/>
        <end position="1199"/>
    </location>
</feature>
<dbReference type="RefSeq" id="WP_220202847.1">
    <property type="nucleotide sequence ID" value="NZ_BNJK01000001.1"/>
</dbReference>
<feature type="domain" description="PKS/mFAS DH" evidence="6">
    <location>
        <begin position="245"/>
        <end position="561"/>
    </location>
</feature>
<evidence type="ECO:0000259" key="6">
    <source>
        <dbReference type="PROSITE" id="PS52019"/>
    </source>
</evidence>
<keyword evidence="1" id="KW-0596">Phosphopantetheine</keyword>
<keyword evidence="8" id="KW-1185">Reference proteome</keyword>
<dbReference type="InterPro" id="IPR042104">
    <property type="entry name" value="PKS_dehydratase_sf"/>
</dbReference>
<dbReference type="InterPro" id="IPR036661">
    <property type="entry name" value="Luciferase-like_sf"/>
</dbReference>
<evidence type="ECO:0000259" key="5">
    <source>
        <dbReference type="PROSITE" id="PS50075"/>
    </source>
</evidence>
<dbReference type="Gene3D" id="3.10.129.110">
    <property type="entry name" value="Polyketide synthase dehydratase"/>
    <property type="match status" value="1"/>
</dbReference>
<dbReference type="Proteomes" id="UP000597444">
    <property type="component" value="Unassembled WGS sequence"/>
</dbReference>
<proteinExistence type="predicted"/>
<dbReference type="Pfam" id="PF14765">
    <property type="entry name" value="PS-DH"/>
    <property type="match status" value="1"/>
</dbReference>
<evidence type="ECO:0000256" key="1">
    <source>
        <dbReference type="ARBA" id="ARBA00022450"/>
    </source>
</evidence>
<dbReference type="Gene3D" id="1.10.1200.10">
    <property type="entry name" value="ACP-like"/>
    <property type="match status" value="1"/>
</dbReference>
<dbReference type="InterPro" id="IPR036291">
    <property type="entry name" value="NAD(P)-bd_dom_sf"/>
</dbReference>
<dbReference type="SUPFAM" id="SSF51679">
    <property type="entry name" value="Bacterial luciferase-like"/>
    <property type="match status" value="1"/>
</dbReference>
<feature type="region of interest" description="Disordered" evidence="4">
    <location>
        <begin position="1261"/>
        <end position="1281"/>
    </location>
</feature>
<dbReference type="PROSITE" id="PS52019">
    <property type="entry name" value="PKS_MFAS_DH"/>
    <property type="match status" value="1"/>
</dbReference>
<protein>
    <recommendedName>
        <fullName evidence="9">Carrier domain-containing protein</fullName>
    </recommendedName>
</protein>
<dbReference type="InterPro" id="IPR049551">
    <property type="entry name" value="PKS_DH_C"/>
</dbReference>
<reference evidence="7" key="1">
    <citation type="submission" date="2020-10" db="EMBL/GenBank/DDBJ databases">
        <title>Taxonomic study of unclassified bacteria belonging to the class Ktedonobacteria.</title>
        <authorList>
            <person name="Yabe S."/>
            <person name="Wang C.M."/>
            <person name="Zheng Y."/>
            <person name="Sakai Y."/>
            <person name="Cavaletti L."/>
            <person name="Monciardini P."/>
            <person name="Donadio S."/>
        </authorList>
    </citation>
    <scope>NUCLEOTIDE SEQUENCE</scope>
    <source>
        <strain evidence="7">ID150040</strain>
    </source>
</reference>
<evidence type="ECO:0000256" key="4">
    <source>
        <dbReference type="SAM" id="MobiDB-lite"/>
    </source>
</evidence>
<dbReference type="InterPro" id="IPR049900">
    <property type="entry name" value="PKS_mFAS_DH"/>
</dbReference>
<dbReference type="Gene3D" id="3.20.20.30">
    <property type="entry name" value="Luciferase-like domain"/>
    <property type="match status" value="1"/>
</dbReference>
<dbReference type="SMART" id="SM00822">
    <property type="entry name" value="PKS_KR"/>
    <property type="match status" value="1"/>
</dbReference>
<dbReference type="InterPro" id="IPR036736">
    <property type="entry name" value="ACP-like_sf"/>
</dbReference>
<dbReference type="InterPro" id="IPR057326">
    <property type="entry name" value="KR_dom"/>
</dbReference>
<dbReference type="PROSITE" id="PS50075">
    <property type="entry name" value="CARRIER"/>
    <property type="match status" value="1"/>
</dbReference>